<dbReference type="GO" id="GO:0008285">
    <property type="term" value="P:negative regulation of cell population proliferation"/>
    <property type="evidence" value="ECO:0007669"/>
    <property type="project" value="TreeGrafter"/>
</dbReference>
<evidence type="ECO:0000256" key="9">
    <source>
        <dbReference type="ARBA" id="ARBA00023203"/>
    </source>
</evidence>
<dbReference type="PANTHER" id="PTHR47535:SF1">
    <property type="entry name" value="NESPRIN-1"/>
    <property type="match status" value="1"/>
</dbReference>
<dbReference type="InterPro" id="IPR001589">
    <property type="entry name" value="Actinin_actin-bd_CS"/>
</dbReference>
<dbReference type="PROSITE" id="PS00020">
    <property type="entry name" value="ACTININ_2"/>
    <property type="match status" value="1"/>
</dbReference>
<dbReference type="Pfam" id="PF25034">
    <property type="entry name" value="Spectrin_SYNE1"/>
    <property type="match status" value="1"/>
</dbReference>
<keyword evidence="8" id="KW-0472">Membrane</keyword>
<evidence type="ECO:0000313" key="18">
    <source>
        <dbReference type="WBParaSite" id="SMTH1_53590.1"/>
    </source>
</evidence>
<dbReference type="PROSITE" id="PS00019">
    <property type="entry name" value="ACTININ_1"/>
    <property type="match status" value="1"/>
</dbReference>
<dbReference type="Gene3D" id="1.20.58.60">
    <property type="match status" value="3"/>
</dbReference>
<evidence type="ECO:0000256" key="6">
    <source>
        <dbReference type="ARBA" id="ARBA00022989"/>
    </source>
</evidence>
<evidence type="ECO:0000256" key="3">
    <source>
        <dbReference type="ARBA" id="ARBA00022490"/>
    </source>
</evidence>
<feature type="compositionally biased region" description="Low complexity" evidence="15">
    <location>
        <begin position="2517"/>
        <end position="2531"/>
    </location>
</feature>
<feature type="coiled-coil region" evidence="14">
    <location>
        <begin position="976"/>
        <end position="1032"/>
    </location>
</feature>
<dbReference type="Gene3D" id="1.10.418.10">
    <property type="entry name" value="Calponin-like domain"/>
    <property type="match status" value="2"/>
</dbReference>
<evidence type="ECO:0000256" key="13">
    <source>
        <dbReference type="ARBA" id="ARBA00060498"/>
    </source>
</evidence>
<feature type="coiled-coil region" evidence="14">
    <location>
        <begin position="5246"/>
        <end position="5277"/>
    </location>
</feature>
<feature type="compositionally biased region" description="Low complexity" evidence="15">
    <location>
        <begin position="400"/>
        <end position="418"/>
    </location>
</feature>
<protein>
    <recommendedName>
        <fullName evidence="16">Calponin-homology (CH) domain-containing protein</fullName>
    </recommendedName>
</protein>
<evidence type="ECO:0000313" key="17">
    <source>
        <dbReference type="Proteomes" id="UP000050791"/>
    </source>
</evidence>
<dbReference type="GO" id="GO:0051015">
    <property type="term" value="F:actin filament binding"/>
    <property type="evidence" value="ECO:0007669"/>
    <property type="project" value="TreeGrafter"/>
</dbReference>
<feature type="compositionally biased region" description="Low complexity" evidence="15">
    <location>
        <begin position="5171"/>
        <end position="5182"/>
    </location>
</feature>
<dbReference type="GO" id="GO:0005856">
    <property type="term" value="C:cytoskeleton"/>
    <property type="evidence" value="ECO:0007669"/>
    <property type="project" value="UniProtKB-SubCell"/>
</dbReference>
<feature type="compositionally biased region" description="Polar residues" evidence="15">
    <location>
        <begin position="2348"/>
        <end position="2357"/>
    </location>
</feature>
<evidence type="ECO:0000256" key="1">
    <source>
        <dbReference type="ARBA" id="ARBA00004245"/>
    </source>
</evidence>
<organism evidence="17 18">
    <name type="scientific">Schistosoma mattheei</name>
    <dbReference type="NCBI Taxonomy" id="31246"/>
    <lineage>
        <taxon>Eukaryota</taxon>
        <taxon>Metazoa</taxon>
        <taxon>Spiralia</taxon>
        <taxon>Lophotrochozoa</taxon>
        <taxon>Platyhelminthes</taxon>
        <taxon>Trematoda</taxon>
        <taxon>Digenea</taxon>
        <taxon>Strigeidida</taxon>
        <taxon>Schistosomatoidea</taxon>
        <taxon>Schistosomatidae</taxon>
        <taxon>Schistosoma</taxon>
    </lineage>
</organism>
<keyword evidence="7 14" id="KW-0175">Coiled coil</keyword>
<dbReference type="InterPro" id="IPR052403">
    <property type="entry name" value="LINC-complex_assoc"/>
</dbReference>
<keyword evidence="11" id="KW-0539">Nucleus</keyword>
<sequence length="6287" mass="723137">MLTSIRRYHDEQQRVQKKTFTNWVNACLQKLPDPIHINDLFKDIGDGTTLIHLLEVLSGEKLQIENRRILQRAHKLSNVRNALDYLEKTCKIKLVNINPADVVDGKPAIVLGLIWSIILFYQIQGHQKVLKDALKSRRKSLSKSIDSDATGNVSSKSEETSLSEQVDSTKSSFRSHKSTLEIRVTDFGSSWRDGKAFCALVHNINPSLIDMGEVMHRKNRENLEFAFNVAEQRLGVPKLLDPEDVDVDKPDERSIITYVAQFILIASSHPPKIKSRSGSRRSSTNSSEKLQSQQKLKAANIDMKTESKTENEHHAALRLASFEPDPEIDPALILNASTTANFLERRRARRASLSGPQTMDDEALHNLILATSPVSSGTGGASTPTDDAAIALSSSTPGYTRTTMSGSPSPPSYSTSPHRSGRARSYAGLRLCRVAKNVSKCRAIANIRVTAEPPRATRHIVPVLHLGGEGNEQTEAEKERVLLITIKELIARVRHNPIESQDFLTEFESFLQAQLEHENMAAYIRELDDRRRQGLLLGLRPEELERAEAEWSRVKPELDEWRWRLDNVLPGEWRQVGQWLSKLEKCLITDALIASQLGLELAPEAKNLTHEERATRLRNCLNEHEDIFNNIEDLNHLINKLSEENEKLNEIAENATTSDVLTTLPTRLPQIIVDSLKSRFITAYLNGQLTKRRLERLVLRWDLTHKITIIREHLINWQTIKCKETSEVDLHINEIKDYLSSMNIPEDMDNGLDKLKELALERDDIACQIAEQREKLEANAKLSGPTVNQQASVSTGGGAFILTDYAETERKETNFFLTSLNTRWKDTWSDLLNIQTHLGELSVKWNLYETEKLHLSNWLTEVRKLLADESTSAEEREKLYSDLKEWRTRVSALNDLGHELMHSCDMTASSILDNELKNINKNWTEVTTEVIKFVDLDHAEELKNRNSEAMLRLNAFIKSTELLLVSDFVLPETTDLDQAHSATANYRQQLEEARKQLLEKARSDYLEALKAAEELMSAAKAGQADMEQAEAVMAAVRAAGEKLDRLANHSVQARLDEVEAATKKAVELALQLAPINDWAQDSEVSTEILNSGSIETNLDLTNLTTEEAMSKLKGHFTALEEHEKALLEAEKRLNDLKESGLQHIDISQLELATAEARRKVEAMRTVAKCYENELDRRKSAEQSFSYAIVNITDWLDEAERLFQTDVSFDFEEQLPNTEVIQDKLIANEEFLRKTQTAGQACLVELNRSYDRLVELFSGNEEDMVENSANPIIQPDEVSMNILLEAANQVTKFRDRFDELMSKATRRQYELKYALLEARLREQLDNTNKILNDEEFRMTSGEHLASILSDHESSFKNSEFYTICENILREMRELDEQLSCLFQNDANYYSKRTTQLQQEYNLLTERVGKIAVRLRNLPEQWADFDDKLNHLLDWTNEVEKLFNHLQSDPSNTKNSDEKTAIELASRYRAMLSRFEEMTGMVNEQNALADKLNLMLVDLSLDGGVSAGEIAAKRAALTAALGALKDLGSEMDSVLTRAPLIAETLEFRANAVTERKKAIVVREAFEQAVQEDAEMLPNDLESVKRILAEREAMVARLAEERDASLLAMIQRGLSVKTDEMLDWIEPSKNELKATWAEVDKVAETGLKSLRQTAEAFEAFEEHKQRIANLLTGTKHLINGHASASTTAAFTMALIGKDGTIDIDNVTNALHIDDETKLWANSSLASGVAGVIVASVEEATKAGQEAVRVQTDAILAQLDALNNAESDLKALIAAAQTMKMRSTPERASELDATIQYLENQLNTAKQELNTKLANLRAANGKWEVFYTSTSEVDKLLNNSELNLSNITSVQPLAKGNLNVTELGSAESSAKAAAAELALWYASVNNYLKDLQLSEQRLLSLNVIFKELSHYSPLDTTEINDNNNNNSSESLVISSEISKAQNKILSLYRRQKALQIAFNQHSQSLNTLKDYLSQYLNLVPNIDKYLTEIDNIAKTLSSPHNSFINSLDDLINLRNTHQARQIVHKSKYTEDRNQLLWLASNLTSWSHLKEANEALQSRWESVNYWLIEESQYLDDLYNMWTEWNKEADQFTLQITNIEKDVEQELNNIINDITNQNSKDSSTDPMNNNNTSDLDSKVNKASAYQDRLLMLTQTQIHCRTLLPVDTAKITKSTDQLSSSLTVSTLNDTNNSTQFTNIAISPHSIAIKYRELEEHLKCVRIQCEKLNNELENQLDARDRLFRDTDRLLQWIMSAEKRMTKLTRIWVAARPPITTNKSYGVLHKPSSIMKQRNDQIDSDKQQLIGVDLSEAYEQLKTLQIEATGPRMIALKELANQIEGEDVDLNDLYNKMGSRPGSNRPGSNHSRPTSDRSRSRRSVSFDLLGKENSFDSTTNDEINRQLHERLIRLLSKLNRLISHLNQRTILCRLTIEYEYCRQNWIQEINSLNSRLKTFENNSVVVELNVDKKKKHSSNKSIEDDRKPSVQENEDSVGQQHNEEEINKNEVSIGENVTESTNLTHHDDNSIQTTTITTTTDTSSKQPITSIDLFQSAADDAERILFRKQTIQSGIVYQSEYKNLKDEIDKLKQLINNWQVTLDFTRSNIIENEFDETPNDSNLIGPKELDVAVVSVGLMFVTNIDLNWSFSTGFSTTTSMTTTTSALTTSTTTTTTTTASGGTIITSDQSTILQLEPFSFFIDIARLSSECDKLHGKLKANLLHVIGVCENWQQLVEARDRLLEQVKDLQYRSSGACYTVVQLGDPSKTDKPIGIRLTRLGQQLLNWQVELNSAGTTTDDVNALQTDISSNNNNNTDKTNLPSEAATIVQRLSDLRRAGERIVGLNPARGPNVDSLYNTTVQTIRLCAISLGEIGRHSILLFQALSKRSECLHQLTEFLDEIEKQSGLIPASEHQSVFGNANSTEQNQMITDDQQINISDKNVKRPIPEQIASQFTMFECMDLCRLLSVDNVKEVEQQLTPCQIALDSLMNKQNTYFIQLNQSSSLALQTFNEFQTEICKYNNNKIEDMDEEHKLSEKQIKLDPFRDAIVNRWQRLHFRLETIIQQLYIRRSAFIYLEDGFKQLEYWIETNELKIETCSSQLAANAATSAILSPFNLHSILPADEQLKYTENPQLILDTFNTEVVYYSNLLNSINDRIEADLGDRVLLRKTFDNLEWRLHKLQKSSDHLLQQWNEEYERCEQLKVDLHQFNTLLESISKELTYCFDPAICNVEEDPNSLTMVQYSLTDIQSINIQANNYLLQLCKAQCIRHHLARLRDRSLWLHDRAHLLAIGPSRYHHRSIQPLKITQQEANLSTNSENTSTELFTASVLLESESVSLNHRLLGLVARSTKSVHILHSKISHIFFDAIQNFHNWFDDLHSRVNEIHSATLPMHMITKPNDSKQLLTDTNQSVGILSVDVLSSNLNTIRATVEDLAKKVQCESKLDILKELAKIMLRSNYIDIEPSLSDHIKDDEVDDVDAQVKNEKQPSVDDLQTSLPTAESLLQSVEDKVEQFTKVVETTDNNPPSSLSISLLLTKLNSSDASSIFMESDNSISQLLRLWDSQLTNMYSELKQIELKLDAAQKVAIQSKEYEIKLSENVIIYEERFKQIILWQQSITIESCKIRLNKLQDLLVQLNGDSTELKQAHEAFNQLVKLCNLSLFHEFNNQSTDSINQNDSPEKLNERFIYKSTVLTEIESRLNVLQLCLEKAINHTIEVTSALETQQRTCNDANNWIENVTSQLHQIITERQETPTNRDTAQKYLDLIHNLNVISDDGRAKIQLAQNTIEIACNLILTSESFYNKIKNNYSLPPKMEQSNNNDQTKLDESKSMESFTENVLSFHSTFISEFNDQLLNYSSMLNSRFNVYLNEIGTVLNEIQLDLNQWTSYVDSKLRLEKWLNMVEFDWKVNQLTDSDEVGDNLTNKMYFVTLYKQRLQDIDSHESLLNTVISCGNQFNRRNSDNMISTTGTTTTTNNNNDQVVLPTEEIQNFRKRFESLQNFINTRLKLHQSRLERYKKFMEHNQKFEEWLSNTETKLNYMIEDIVGRIEHLIPESESYSITSNNEYNQNLSIGTQFINKDNNLSIYIEKIDKLWLSIMNNAESQLDTFNSLFLSIEKEVEHPENFQIKIINFKNHIFLNLKQKINDLIKNLKEYQHYNEEFLNQLSRSQTYMNNQEKRIIQFSTRQLCNSMPDSIMMLIGSDGIVNLPDNLDGKLFYIQTLKQISNDLNHSECSNSIQLLHDSREQLISILNRIKQTSLSQQNILIINNNYLDKHLNYINNYLKRLKKYCEDLTQCWQLAVDNHLKFQETFQSCSMEFQMIKSEFIEGCPFNDEIELTNTLNNNDNNNHEISPKTKWNRTDQIYNHFLGWLSNLMNKLDRFTVISYQSCIELLQLTSLTTSLKGYNLMNEQLIELKKSAEQLSTDLVELYHRIELTMIEHLKMDQEKYELKNWLNEHEQKLIELNKPLEVVLSFDNIISSSSTSSESLRSSLFSLNAILSSWSMLMNERQSNLQSFRRVFQNLSSRSQHLRSFEERQSLVISNYKTYIVDRVNKSVISDDIKQIISNVSNSELNTDYSNLINYNKELISKIEKIINQDTKFNDLAQSLLSEINTLSDNLRILEEDFCDMKSHIVMDNNNKSVVDSQELLWTRDLVQYKINELNQQTRDVSLKNIHEKLNILEEMFNSLISLNNPEENLANELLISMKNQLSKLTERIDQQSALLSLILNQMKDMSEKIVQHKEWFSHLLIKVESIETELPVDLESKKTLLVQYQDILTETTERISEINVILKDCCCNSATSFVSQKSEKITEESTDLNLKPSSHPVKMYPVDVQLVKSLKSLHYDMNQALERVNLNLTRWKRAITRHENLIESLKNLEIILTRCIVNTFYCAKHMLNLEMDMNDETTLLRFPVSSVLSKCVNIIQTYVSTDLDEVNRLLDEINLTYDSVVQDTCPENMNIIKLQIRKDQNQFTNLEHKIHTLQAYLTNLNDRIELFTSIDNNLNERIYSLYNRLKSESINLCSTQIQEIKRYLNIWRGINEKFKQIHQDYMNEIKPLIKEFQHLKVEHLQFLELYQKNFSFESKSVTNEDHCLLEQLPTIESITIQSIFEERNNKLLEIIEFINAVIKSIDAISSTWSQSERKFIHCHSWINGLSKKFMQISQTNLKTDITNTSDGGEAVVTEPSNQSSPVSPSSHILNRLDQYTAQTCLSLLKEFQTELNQNNLYFDEYRNALYNVQSLGSTIDCLFNIFKQFDVDVNDDLKSNHSNLIQKLSEELEQFQMSWEQLQTEVNTTHQTMYQHLEQMELFNCKQLSLRKLLTEIEQKACLGPCSTTSVVDFNELEKDTMNCLNEQYVDEVDGNNNNQGENSYVVIFDKLMIAQQSIVDWWEAFIQQIEEEIPRIKDELKTINSIVFPTPTGLLNQLLHVEEILAKAHEILNVNKEGLTGLNDMIEAWKNWQHWWFVDSEANTIHDDHGELSNFVNNINAFNIDGYLDNNEFINLQRKLDQLYKLGESEANHQYSLIFNDHLPLIIDYLNHKIDLINKFLDEFQQFTNILNDNEIKLKKFETFLLLCNYNHQMNNLKENSYKKLQLLNIDFNEITLNYIQLKFSSDISVFLSIQWNESIFIDFLNQFSINVKLLMKLIQSNSEKLYSLEKLACTLEVPITQRRKQMTTSTETTTVVTHDDGRSGRKLIELDNVTSRYSELVKRAQVVVKQTDSCRDLFNKLMSNISSTSEWIKQLEQNISNYANLSGDRHVLQTRLELVKDLNLLDKEANDRFTDMNKYAMNCFQQYIPNNRESLELIEITDSDKSQQLYESFLTIPMYCVKLYKMWFDCRERIEFITKSLSDSIETWQVFEATCDTLQFTCRRIENWLKEQSTWLVDEPEQINEKLELLQLINDRLEVKFSIDASKYCESSSKSLSSCRHEQQRILELLDESESQVDLLNSTLKRLPNHHHQLCSEDSTTLDENNLDNVHTITTTVEMKTDSYDLALNCIKNLMVTFNYLQKITREMSDLWNTRLKLFTEWNSKIQNAETNLSKLCLRMEKIKEQFSPFSEELEKSTIISDENDNSGSFKTIEDNLMLVDDIMKGREVIGAEFTELRSRLCNLSTFMNHNGHNDRQQRMGDLQRNWEELGNNLLNLQRTLEHKTTIWTDLILQVTNIFNWFNEFSGRMKVWHESCPWLSMNTPTELSDILSPNTSKDSSKTSIILNELKRHSKDTSKFLTQCQSNLNLARAQHSKLLYFQSELNSSQRQCTEIQSDAYNQLCSMMNESIETSNQIENHLDTTISIGTISKRN</sequence>
<dbReference type="Pfam" id="PF00307">
    <property type="entry name" value="CH"/>
    <property type="match status" value="2"/>
</dbReference>
<dbReference type="PROSITE" id="PS50021">
    <property type="entry name" value="CH"/>
    <property type="match status" value="2"/>
</dbReference>
<keyword evidence="4" id="KW-0812">Transmembrane</keyword>
<feature type="domain" description="Calponin-homology (CH)" evidence="16">
    <location>
        <begin position="14"/>
        <end position="122"/>
    </location>
</feature>
<evidence type="ECO:0000256" key="4">
    <source>
        <dbReference type="ARBA" id="ARBA00022692"/>
    </source>
</evidence>
<feature type="coiled-coil region" evidence="14">
    <location>
        <begin position="4837"/>
        <end position="4864"/>
    </location>
</feature>
<keyword evidence="5" id="KW-0677">Repeat</keyword>
<feature type="compositionally biased region" description="Polar residues" evidence="15">
    <location>
        <begin position="2109"/>
        <end position="2128"/>
    </location>
</feature>
<feature type="region of interest" description="Disordered" evidence="15">
    <location>
        <begin position="5159"/>
        <end position="5182"/>
    </location>
</feature>
<dbReference type="PANTHER" id="PTHR47535">
    <property type="entry name" value="MUSCLE-SPECIFIC PROTEIN 300 KDA, ISOFORM G"/>
    <property type="match status" value="1"/>
</dbReference>
<keyword evidence="10" id="KW-0206">Cytoskeleton</keyword>
<dbReference type="InterPro" id="IPR001715">
    <property type="entry name" value="CH_dom"/>
</dbReference>
<evidence type="ECO:0000256" key="11">
    <source>
        <dbReference type="ARBA" id="ARBA00023242"/>
    </source>
</evidence>
<evidence type="ECO:0000256" key="8">
    <source>
        <dbReference type="ARBA" id="ARBA00023136"/>
    </source>
</evidence>
<feature type="coiled-coil region" evidence="14">
    <location>
        <begin position="1758"/>
        <end position="1818"/>
    </location>
</feature>
<dbReference type="GO" id="GO:0007097">
    <property type="term" value="P:nuclear migration"/>
    <property type="evidence" value="ECO:0007669"/>
    <property type="project" value="TreeGrafter"/>
</dbReference>
<dbReference type="SMART" id="SM00033">
    <property type="entry name" value="CH"/>
    <property type="match status" value="2"/>
</dbReference>
<dbReference type="WBParaSite" id="SMTH1_53590.1">
    <property type="protein sequence ID" value="SMTH1_53590.1"/>
    <property type="gene ID" value="SMTH1_53590"/>
</dbReference>
<evidence type="ECO:0000256" key="10">
    <source>
        <dbReference type="ARBA" id="ARBA00023212"/>
    </source>
</evidence>
<dbReference type="SUPFAM" id="SSF47576">
    <property type="entry name" value="Calponin-homology domain, CH-domain"/>
    <property type="match status" value="1"/>
</dbReference>
<dbReference type="FunFam" id="1.10.418.10:FF:000099">
    <property type="entry name" value="Nuclear anchorage protein 1"/>
    <property type="match status" value="1"/>
</dbReference>
<feature type="region of interest" description="Disordered" evidence="15">
    <location>
        <begin position="395"/>
        <end position="421"/>
    </location>
</feature>
<feature type="coiled-coil region" evidence="14">
    <location>
        <begin position="2203"/>
        <end position="2237"/>
    </location>
</feature>
<dbReference type="GO" id="GO:0034993">
    <property type="term" value="C:meiotic nuclear membrane microtubule tethering complex"/>
    <property type="evidence" value="ECO:0007669"/>
    <property type="project" value="TreeGrafter"/>
</dbReference>
<evidence type="ECO:0000256" key="5">
    <source>
        <dbReference type="ARBA" id="ARBA00022737"/>
    </source>
</evidence>
<accession>A0AA85BI22</accession>
<evidence type="ECO:0000256" key="12">
    <source>
        <dbReference type="ARBA" id="ARBA00060457"/>
    </source>
</evidence>
<evidence type="ECO:0000256" key="7">
    <source>
        <dbReference type="ARBA" id="ARBA00023054"/>
    </source>
</evidence>
<keyword evidence="6" id="KW-1133">Transmembrane helix</keyword>
<dbReference type="SUPFAM" id="SSF46966">
    <property type="entry name" value="Spectrin repeat"/>
    <property type="match status" value="3"/>
</dbReference>
<dbReference type="InterPro" id="IPR036872">
    <property type="entry name" value="CH_dom_sf"/>
</dbReference>
<dbReference type="GO" id="GO:0005737">
    <property type="term" value="C:cytoplasm"/>
    <property type="evidence" value="ECO:0007669"/>
    <property type="project" value="TreeGrafter"/>
</dbReference>
<evidence type="ECO:0000256" key="2">
    <source>
        <dbReference type="ARBA" id="ARBA00004528"/>
    </source>
</evidence>
<proteinExistence type="predicted"/>
<feature type="domain" description="Calponin-homology (CH)" evidence="16">
    <location>
        <begin position="156"/>
        <end position="267"/>
    </location>
</feature>
<feature type="compositionally biased region" description="Polar residues" evidence="15">
    <location>
        <begin position="149"/>
        <end position="168"/>
    </location>
</feature>
<evidence type="ECO:0000259" key="16">
    <source>
        <dbReference type="PROSITE" id="PS50021"/>
    </source>
</evidence>
<comment type="subcellular location">
    <subcellularLocation>
        <location evidence="1">Cytoplasm</location>
        <location evidence="1">Cytoskeleton</location>
    </subcellularLocation>
    <subcellularLocation>
        <location evidence="12">Endomembrane system</location>
        <topology evidence="12">Single-pass type IV membrane protein</topology>
        <orientation evidence="12">Cytoplasmic side</orientation>
    </subcellularLocation>
    <subcellularLocation>
        <location evidence="2">Nucleus membrane</location>
        <topology evidence="2">Single-pass membrane protein</topology>
        <orientation evidence="2">Cytoplasmic side</orientation>
    </subcellularLocation>
    <subcellularLocation>
        <location evidence="13">Nucleus membrane</location>
        <topology evidence="13">Single-pass type IV membrane protein</topology>
    </subcellularLocation>
</comment>
<dbReference type="Proteomes" id="UP000050791">
    <property type="component" value="Unassembled WGS sequence"/>
</dbReference>
<feature type="coiled-coil region" evidence="14">
    <location>
        <begin position="2395"/>
        <end position="2449"/>
    </location>
</feature>
<feature type="region of interest" description="Disordered" evidence="15">
    <location>
        <begin position="270"/>
        <end position="298"/>
    </location>
</feature>
<feature type="coiled-coil region" evidence="14">
    <location>
        <begin position="624"/>
        <end position="658"/>
    </location>
</feature>
<feature type="coiled-coil region" evidence="14">
    <location>
        <begin position="3607"/>
        <end position="3634"/>
    </location>
</feature>
<evidence type="ECO:0000256" key="15">
    <source>
        <dbReference type="SAM" id="MobiDB-lite"/>
    </source>
</evidence>
<feature type="region of interest" description="Disordered" evidence="15">
    <location>
        <begin position="2458"/>
        <end position="2531"/>
    </location>
</feature>
<keyword evidence="3" id="KW-0963">Cytoplasm</keyword>
<feature type="coiled-coil region" evidence="14">
    <location>
        <begin position="1119"/>
        <end position="1173"/>
    </location>
</feature>
<feature type="region of interest" description="Disordered" evidence="15">
    <location>
        <begin position="2109"/>
        <end position="2131"/>
    </location>
</feature>
<dbReference type="GO" id="GO:0005640">
    <property type="term" value="C:nuclear outer membrane"/>
    <property type="evidence" value="ECO:0007669"/>
    <property type="project" value="TreeGrafter"/>
</dbReference>
<keyword evidence="9" id="KW-0009">Actin-binding</keyword>
<name>A0AA85BI22_9TREM</name>
<reference evidence="18" key="1">
    <citation type="submission" date="2023-11" db="UniProtKB">
        <authorList>
            <consortium name="WormBaseParasite"/>
        </authorList>
    </citation>
    <scope>IDENTIFICATION</scope>
</reference>
<dbReference type="InterPro" id="IPR057057">
    <property type="entry name" value="Spectrin_SYNE1"/>
</dbReference>
<feature type="region of interest" description="Disordered" evidence="15">
    <location>
        <begin position="2339"/>
        <end position="2370"/>
    </location>
</feature>
<feature type="region of interest" description="Disordered" evidence="15">
    <location>
        <begin position="145"/>
        <end position="168"/>
    </location>
</feature>
<evidence type="ECO:0000256" key="14">
    <source>
        <dbReference type="SAM" id="Coils"/>
    </source>
</evidence>